<gene>
    <name evidence="2" type="ordered locus">Caka_0832</name>
</gene>
<accession>D5EQ88</accession>
<evidence type="ECO:0000313" key="2">
    <source>
        <dbReference type="EMBL" id="ADE53856.1"/>
    </source>
</evidence>
<keyword evidence="1" id="KW-0732">Signal</keyword>
<feature type="chain" id="PRO_5003070915" evidence="1">
    <location>
        <begin position="24"/>
        <end position="273"/>
    </location>
</feature>
<reference evidence="2 3" key="1">
    <citation type="journal article" date="2010" name="Stand. Genomic Sci.">
        <title>Complete genome sequence of Coraliomargarita akajimensis type strain (04OKA010-24).</title>
        <authorList>
            <person name="Mavromatis K."/>
            <person name="Abt B."/>
            <person name="Brambilla E."/>
            <person name="Lapidus A."/>
            <person name="Copeland A."/>
            <person name="Deshpande S."/>
            <person name="Nolan M."/>
            <person name="Lucas S."/>
            <person name="Tice H."/>
            <person name="Cheng J.F."/>
            <person name="Han C."/>
            <person name="Detter J.C."/>
            <person name="Woyke T."/>
            <person name="Goodwin L."/>
            <person name="Pitluck S."/>
            <person name="Held B."/>
            <person name="Brettin T."/>
            <person name="Tapia R."/>
            <person name="Ivanova N."/>
            <person name="Mikhailova N."/>
            <person name="Pati A."/>
            <person name="Liolios K."/>
            <person name="Chen A."/>
            <person name="Palaniappan K."/>
            <person name="Land M."/>
            <person name="Hauser L."/>
            <person name="Chang Y.J."/>
            <person name="Jeffries C.D."/>
            <person name="Rohde M."/>
            <person name="Goker M."/>
            <person name="Bristow J."/>
            <person name="Eisen J.A."/>
            <person name="Markowitz V."/>
            <person name="Hugenholtz P."/>
            <person name="Klenk H.P."/>
            <person name="Kyrpides N.C."/>
        </authorList>
    </citation>
    <scope>NUCLEOTIDE SEQUENCE [LARGE SCALE GENOMIC DNA]</scope>
    <source>
        <strain evidence="3">DSM 45221 / IAM 15411 / JCM 23193 / KCTC 12865</strain>
    </source>
</reference>
<sequence>MYPVRLIAVVLVWMLSSLPTVLAQTVDSDGYNCLFLGHSFFAPIVKHLDAHARACGFREHQQFVVFHGGANGAPGKLWQSPKADVLQAKRLIESGRVDLIGLTSHYVGSEVTDYKRWVDLALAHNPETIFVIQAPWDIKQGKDFPTYAGSVSFILKGVHALIDELRSAYPGVTFLSVPQGGWMVELWRLYDANQLPELKEFVAENPKKAKRALFRDAFGHGGALAEKEGALLWLRVIYQVDLTRYRYDTRVGFDLKQLAQDICEADAYSKRVQ</sequence>
<dbReference type="Proteomes" id="UP000000925">
    <property type="component" value="Chromosome"/>
</dbReference>
<feature type="signal peptide" evidence="1">
    <location>
        <begin position="1"/>
        <end position="23"/>
    </location>
</feature>
<keyword evidence="3" id="KW-1185">Reference proteome</keyword>
<name>D5EQ88_CORAD</name>
<dbReference type="HOGENOM" id="CLU_949797_0_0_0"/>
<dbReference type="AlphaFoldDB" id="D5EQ88"/>
<dbReference type="EMBL" id="CP001998">
    <property type="protein sequence ID" value="ADE53856.1"/>
    <property type="molecule type" value="Genomic_DNA"/>
</dbReference>
<evidence type="ECO:0000256" key="1">
    <source>
        <dbReference type="SAM" id="SignalP"/>
    </source>
</evidence>
<dbReference type="eggNOG" id="ENOG50336J0">
    <property type="taxonomic scope" value="Bacteria"/>
</dbReference>
<organism evidence="2 3">
    <name type="scientific">Coraliomargarita akajimensis (strain DSM 45221 / IAM 15411 / JCM 23193 / KCTC 12865 / 04OKA010-24)</name>
    <dbReference type="NCBI Taxonomy" id="583355"/>
    <lineage>
        <taxon>Bacteria</taxon>
        <taxon>Pseudomonadati</taxon>
        <taxon>Verrucomicrobiota</taxon>
        <taxon>Opitutia</taxon>
        <taxon>Puniceicoccales</taxon>
        <taxon>Coraliomargaritaceae</taxon>
        <taxon>Coraliomargarita</taxon>
    </lineage>
</organism>
<evidence type="ECO:0000313" key="3">
    <source>
        <dbReference type="Proteomes" id="UP000000925"/>
    </source>
</evidence>
<dbReference type="STRING" id="583355.Caka_0832"/>
<protein>
    <submittedName>
        <fullName evidence="2">Uncharacterized protein</fullName>
    </submittedName>
</protein>
<proteinExistence type="predicted"/>
<dbReference type="KEGG" id="caa:Caka_0832"/>